<keyword evidence="6" id="KW-1185">Reference proteome</keyword>
<dbReference type="PANTHER" id="PTHR44942">
    <property type="entry name" value="METHYLTRANSF_11 DOMAIN-CONTAINING PROTEIN"/>
    <property type="match status" value="1"/>
</dbReference>
<evidence type="ECO:0000259" key="4">
    <source>
        <dbReference type="Pfam" id="PF08241"/>
    </source>
</evidence>
<evidence type="ECO:0000313" key="5">
    <source>
        <dbReference type="EMBL" id="ADL05650.1"/>
    </source>
</evidence>
<dbReference type="OrthoDB" id="9808140at2"/>
<dbReference type="InterPro" id="IPR013216">
    <property type="entry name" value="Methyltransf_11"/>
</dbReference>
<dbReference type="GO" id="GO:0032259">
    <property type="term" value="P:methylation"/>
    <property type="evidence" value="ECO:0007669"/>
    <property type="project" value="UniProtKB-KW"/>
</dbReference>
<sequence length="224" mass="25362">MENYDIVRSDFNEIAELGDDPKWNHNNCYFPYLLQHVPAGVGTCLDIGCGKGELSALLSKNAKKVIAVDLADKMIEYARSNNAADNIEYICGNILDMNYATSSFDIIISTATAHHLPYDWLLEFAKDKLRPGGKLILLDLAKANSIADHFVWGFAALPNVIMNLIKNGSLHKDDPHTTAVWRKHGEHDSYMTIHEIRSFVAQHLPGAIVHRKLFWRYSLIWQKK</sequence>
<dbReference type="Proteomes" id="UP000001662">
    <property type="component" value="Chromosome"/>
</dbReference>
<comment type="similarity">
    <text evidence="1">Belongs to the methyltransferase superfamily.</text>
</comment>
<proteinExistence type="inferred from homology"/>
<evidence type="ECO:0000256" key="1">
    <source>
        <dbReference type="ARBA" id="ARBA00008361"/>
    </source>
</evidence>
<dbReference type="eggNOG" id="COG2226">
    <property type="taxonomic scope" value="Bacteria"/>
</dbReference>
<dbReference type="HOGENOM" id="CLU_090578_0_0_9"/>
<dbReference type="SUPFAM" id="SSF53335">
    <property type="entry name" value="S-adenosyl-L-methionine-dependent methyltransferases"/>
    <property type="match status" value="1"/>
</dbReference>
<dbReference type="EMBL" id="CP002109">
    <property type="protein sequence ID" value="ADL05650.1"/>
    <property type="molecule type" value="Genomic_DNA"/>
</dbReference>
<dbReference type="STRING" id="610130.Closa_3117"/>
<gene>
    <name evidence="5" type="ordered locus">Closa_3117</name>
</gene>
<evidence type="ECO:0000256" key="2">
    <source>
        <dbReference type="ARBA" id="ARBA00022603"/>
    </source>
</evidence>
<dbReference type="InterPro" id="IPR051052">
    <property type="entry name" value="Diverse_substrate_MTase"/>
</dbReference>
<dbReference type="Gene3D" id="3.40.50.150">
    <property type="entry name" value="Vaccinia Virus protein VP39"/>
    <property type="match status" value="1"/>
</dbReference>
<name>D9R7Z6_LACSW</name>
<reference evidence="5" key="1">
    <citation type="submission" date="2010-07" db="EMBL/GenBank/DDBJ databases">
        <title>Complete sequence of Clostridium saccharolyticum WM1.</title>
        <authorList>
            <consortium name="US DOE Joint Genome Institute"/>
            <person name="Lucas S."/>
            <person name="Copeland A."/>
            <person name="Lapidus A."/>
            <person name="Cheng J.-F."/>
            <person name="Bruce D."/>
            <person name="Goodwin L."/>
            <person name="Pitluck S."/>
            <person name="Chertkov O."/>
            <person name="Detter J.C."/>
            <person name="Han C."/>
            <person name="Tapia R."/>
            <person name="Land M."/>
            <person name="Hauser L."/>
            <person name="Chang Y.-J."/>
            <person name="Jeffries C."/>
            <person name="Kyrpides N."/>
            <person name="Ivanova N."/>
            <person name="Mikhailova N."/>
            <person name="Mouttaki H."/>
            <person name="Lin L."/>
            <person name="Zhou J."/>
            <person name="Hemme C.L."/>
            <person name="Woyke T."/>
        </authorList>
    </citation>
    <scope>NUCLEOTIDE SEQUENCE [LARGE SCALE GENOMIC DNA]</scope>
    <source>
        <strain evidence="5">WM1</strain>
    </source>
</reference>
<evidence type="ECO:0000256" key="3">
    <source>
        <dbReference type="ARBA" id="ARBA00022679"/>
    </source>
</evidence>
<dbReference type="Pfam" id="PF08241">
    <property type="entry name" value="Methyltransf_11"/>
    <property type="match status" value="1"/>
</dbReference>
<dbReference type="AlphaFoldDB" id="D9R7Z6"/>
<keyword evidence="3" id="KW-0808">Transferase</keyword>
<dbReference type="InterPro" id="IPR029063">
    <property type="entry name" value="SAM-dependent_MTases_sf"/>
</dbReference>
<keyword evidence="2 5" id="KW-0489">Methyltransferase</keyword>
<feature type="domain" description="Methyltransferase type 11" evidence="4">
    <location>
        <begin position="45"/>
        <end position="137"/>
    </location>
</feature>
<accession>D9R7Z6</accession>
<dbReference type="KEGG" id="csh:Closa_3117"/>
<dbReference type="RefSeq" id="WP_013273732.1">
    <property type="nucleotide sequence ID" value="NC_014376.1"/>
</dbReference>
<dbReference type="PANTHER" id="PTHR44942:SF4">
    <property type="entry name" value="METHYLTRANSFERASE TYPE 11 DOMAIN-CONTAINING PROTEIN"/>
    <property type="match status" value="1"/>
</dbReference>
<dbReference type="CDD" id="cd02440">
    <property type="entry name" value="AdoMet_MTases"/>
    <property type="match status" value="1"/>
</dbReference>
<organism evidence="5 6">
    <name type="scientific">Lacrimispora saccharolytica (strain ATCC 35040 / DSM 2544 / NRCC 2533 / WM1)</name>
    <name type="common">Clostridium saccharolyticum</name>
    <dbReference type="NCBI Taxonomy" id="610130"/>
    <lineage>
        <taxon>Bacteria</taxon>
        <taxon>Bacillati</taxon>
        <taxon>Bacillota</taxon>
        <taxon>Clostridia</taxon>
        <taxon>Lachnospirales</taxon>
        <taxon>Lachnospiraceae</taxon>
        <taxon>Lacrimispora</taxon>
    </lineage>
</organism>
<dbReference type="PaxDb" id="610130-Closa_3117"/>
<protein>
    <submittedName>
        <fullName evidence="5">Methyltransferase type 11</fullName>
    </submittedName>
</protein>
<dbReference type="GO" id="GO:0008757">
    <property type="term" value="F:S-adenosylmethionine-dependent methyltransferase activity"/>
    <property type="evidence" value="ECO:0007669"/>
    <property type="project" value="InterPro"/>
</dbReference>
<evidence type="ECO:0000313" key="6">
    <source>
        <dbReference type="Proteomes" id="UP000001662"/>
    </source>
</evidence>